<dbReference type="PANTHER" id="PTHR43235">
    <property type="entry name" value="GLUTAMINE AMIDOTRANSFERASE PB2B2.05-RELATED"/>
    <property type="match status" value="1"/>
</dbReference>
<evidence type="ECO:0000313" key="2">
    <source>
        <dbReference type="Proteomes" id="UP001596024"/>
    </source>
</evidence>
<gene>
    <name evidence="1" type="ORF">ACFPB0_10420</name>
</gene>
<dbReference type="GO" id="GO:0016787">
    <property type="term" value="F:hydrolase activity"/>
    <property type="evidence" value="ECO:0007669"/>
    <property type="project" value="UniProtKB-KW"/>
</dbReference>
<dbReference type="InterPro" id="IPR044668">
    <property type="entry name" value="PuuD-like"/>
</dbReference>
<dbReference type="PROSITE" id="PS51273">
    <property type="entry name" value="GATASE_TYPE_1"/>
    <property type="match status" value="1"/>
</dbReference>
<keyword evidence="1" id="KW-0378">Hydrolase</keyword>
<proteinExistence type="predicted"/>
<dbReference type="SUPFAM" id="SSF52317">
    <property type="entry name" value="Class I glutamine amidotransferase-like"/>
    <property type="match status" value="1"/>
</dbReference>
<dbReference type="Gene3D" id="3.40.50.880">
    <property type="match status" value="1"/>
</dbReference>
<dbReference type="RefSeq" id="WP_371393181.1">
    <property type="nucleotide sequence ID" value="NZ_CP163421.1"/>
</dbReference>
<organism evidence="1 2">
    <name type="scientific">Glycocaulis abyssi</name>
    <dbReference type="NCBI Taxonomy" id="1433403"/>
    <lineage>
        <taxon>Bacteria</taxon>
        <taxon>Pseudomonadati</taxon>
        <taxon>Pseudomonadota</taxon>
        <taxon>Alphaproteobacteria</taxon>
        <taxon>Maricaulales</taxon>
        <taxon>Maricaulaceae</taxon>
        <taxon>Glycocaulis</taxon>
    </lineage>
</organism>
<dbReference type="Pfam" id="PF07722">
    <property type="entry name" value="Peptidase_C26"/>
    <property type="match status" value="1"/>
</dbReference>
<evidence type="ECO:0000313" key="1">
    <source>
        <dbReference type="EMBL" id="MFC4725704.1"/>
    </source>
</evidence>
<dbReference type="InterPro" id="IPR029062">
    <property type="entry name" value="Class_I_gatase-like"/>
</dbReference>
<keyword evidence="2" id="KW-1185">Reference proteome</keyword>
<reference evidence="2" key="1">
    <citation type="journal article" date="2019" name="Int. J. Syst. Evol. Microbiol.">
        <title>The Global Catalogue of Microorganisms (GCM) 10K type strain sequencing project: providing services to taxonomists for standard genome sequencing and annotation.</title>
        <authorList>
            <consortium name="The Broad Institute Genomics Platform"/>
            <consortium name="The Broad Institute Genome Sequencing Center for Infectious Disease"/>
            <person name="Wu L."/>
            <person name="Ma J."/>
        </authorList>
    </citation>
    <scope>NUCLEOTIDE SEQUENCE [LARGE SCALE GENOMIC DNA]</scope>
    <source>
        <strain evidence="2">CCUG 62981</strain>
    </source>
</reference>
<dbReference type="InterPro" id="IPR011697">
    <property type="entry name" value="Peptidase_C26"/>
</dbReference>
<comment type="caution">
    <text evidence="1">The sequence shown here is derived from an EMBL/GenBank/DDBJ whole genome shotgun (WGS) entry which is preliminary data.</text>
</comment>
<dbReference type="PANTHER" id="PTHR43235:SF1">
    <property type="entry name" value="GLUTAMINE AMIDOTRANSFERASE PB2B2.05-RELATED"/>
    <property type="match status" value="1"/>
</dbReference>
<dbReference type="EMBL" id="JBHSGQ010000004">
    <property type="protein sequence ID" value="MFC4725704.1"/>
    <property type="molecule type" value="Genomic_DNA"/>
</dbReference>
<dbReference type="Proteomes" id="UP001596024">
    <property type="component" value="Unassembled WGS sequence"/>
</dbReference>
<name>A0ABV9NEL8_9PROT</name>
<accession>A0ABV9NEL8</accession>
<sequence length="232" mass="25351">MRPVIGYIGAPRGDRLVGMLTAFIIRISGGRPARLCKPPASGPSRIDGLILLGGLDIHPSQYNAEMEVESRFDLERDELELAWLDIAFARAIPVMGICRGLQMLNVKAGGDLHQRLDPEVTKNWPSGPLGYALFRKPVEVLPGSFLASVFGQGTLRVNSLHRRAVRAVAPGFEATACGADGGIQAIEAQDGALRLGVQFHPELLPHRRDMRRLFRLFVEACRSAVPVLADRE</sequence>
<protein>
    <submittedName>
        <fullName evidence="1">Gamma-glutamyl-gamma-aminobutyrate hydrolase family protein</fullName>
    </submittedName>
</protein>